<dbReference type="SUPFAM" id="SSF51445">
    <property type="entry name" value="(Trans)glycosidases"/>
    <property type="match status" value="1"/>
</dbReference>
<evidence type="ECO:0000256" key="2">
    <source>
        <dbReference type="ARBA" id="ARBA00012755"/>
    </source>
</evidence>
<feature type="compositionally biased region" description="Acidic residues" evidence="3">
    <location>
        <begin position="50"/>
        <end position="60"/>
    </location>
</feature>
<evidence type="ECO:0000313" key="7">
    <source>
        <dbReference type="Proteomes" id="UP000234585"/>
    </source>
</evidence>
<proteinExistence type="predicted"/>
<sequence length="318" mass="34729">MTAEPLKAPSGGFKAWSTKKKLLVALGILAAIIALAVGLGVGLGIGLNSDDDDSDSDSSDDNDHFPPGHSTPAKWQPAVGTTWQIELLHPLKDTSVDADVYDIDLFTNPKSTIDGLHDEGRKVICYFSAGSYENWRPDKGDFASEDLGAVMDGWPDEKWVNVSGKSVRDVMSKRLDMAAEKGCDGVDPDNVDGYDNKNGVGLTKAQAADFVNWLADEAHARNMSVGLKNAAAIIPAVIDNMQWSVNEQCAQYEECDTYAAFVEKDKPVFHIEYPKGDTTNNNFRVSQTKVDKACDFQESGNFSTVIKNMNLDDWIQHC</sequence>
<feature type="region of interest" description="Disordered" evidence="3">
    <location>
        <begin position="50"/>
        <end position="76"/>
    </location>
</feature>
<dbReference type="Pfam" id="PF03537">
    <property type="entry name" value="Glyco_hydro_114"/>
    <property type="match status" value="1"/>
</dbReference>
<dbReference type="PANTHER" id="PTHR35273:SF2">
    <property type="entry name" value="ALPHA-GALACTOSIDASE"/>
    <property type="match status" value="1"/>
</dbReference>
<evidence type="ECO:0000259" key="5">
    <source>
        <dbReference type="Pfam" id="PF03537"/>
    </source>
</evidence>
<keyword evidence="4" id="KW-0812">Transmembrane</keyword>
<keyword evidence="4" id="KW-0472">Membrane</keyword>
<evidence type="ECO:0000256" key="3">
    <source>
        <dbReference type="SAM" id="MobiDB-lite"/>
    </source>
</evidence>
<dbReference type="OrthoDB" id="2108802at2759"/>
<dbReference type="Proteomes" id="UP000234585">
    <property type="component" value="Unassembled WGS sequence"/>
</dbReference>
<dbReference type="EC" id="3.2.1.22" evidence="2"/>
<comment type="catalytic activity">
    <reaction evidence="1">
        <text>Hydrolysis of terminal, non-reducing alpha-D-galactose residues in alpha-D-galactosides, including galactose oligosaccharides, galactomannans and galactolipids.</text>
        <dbReference type="EC" id="3.2.1.22"/>
    </reaction>
</comment>
<keyword evidence="4" id="KW-1133">Transmembrane helix</keyword>
<dbReference type="RefSeq" id="XP_024672330.1">
    <property type="nucleotide sequence ID" value="XM_024812500.1"/>
</dbReference>
<dbReference type="GO" id="GO:0004557">
    <property type="term" value="F:alpha-galactosidase activity"/>
    <property type="evidence" value="ECO:0007669"/>
    <property type="project" value="UniProtKB-EC"/>
</dbReference>
<feature type="domain" description="Glycoside-hydrolase family GH114 TIM-barrel" evidence="5">
    <location>
        <begin position="82"/>
        <end position="314"/>
    </location>
</feature>
<dbReference type="InterPro" id="IPR004352">
    <property type="entry name" value="GH114_TIM-barrel"/>
</dbReference>
<dbReference type="InterPro" id="IPR017853">
    <property type="entry name" value="GH"/>
</dbReference>
<feature type="transmembrane region" description="Helical" evidence="4">
    <location>
        <begin position="22"/>
        <end position="47"/>
    </location>
</feature>
<name>A0A2I2FCG2_ASPCN</name>
<protein>
    <recommendedName>
        <fullName evidence="2">alpha-galactosidase</fullName>
        <ecNumber evidence="2">3.2.1.22</ecNumber>
    </recommendedName>
</protein>
<reference evidence="6 7" key="1">
    <citation type="submission" date="2017-12" db="EMBL/GenBank/DDBJ databases">
        <authorList>
            <consortium name="DOE Joint Genome Institute"/>
            <person name="Haridas S."/>
            <person name="Kjaerbolling I."/>
            <person name="Vesth T.C."/>
            <person name="Frisvad J.C."/>
            <person name="Nybo J.L."/>
            <person name="Theobald S."/>
            <person name="Kuo A."/>
            <person name="Bowyer P."/>
            <person name="Matsuda Y."/>
            <person name="Mondo S."/>
            <person name="Lyhne E.K."/>
            <person name="Kogle M.E."/>
            <person name="Clum A."/>
            <person name="Lipzen A."/>
            <person name="Salamov A."/>
            <person name="Ngan C.Y."/>
            <person name="Daum C."/>
            <person name="Chiniquy J."/>
            <person name="Barry K."/>
            <person name="LaButti K."/>
            <person name="Simmons B.A."/>
            <person name="Magnuson J.K."/>
            <person name="Mortensen U.H."/>
            <person name="Larsen T.O."/>
            <person name="Grigoriev I.V."/>
            <person name="Baker S.E."/>
            <person name="Andersen M.R."/>
            <person name="Nordberg H.P."/>
            <person name="Cantor M.N."/>
            <person name="Hua S.X."/>
        </authorList>
    </citation>
    <scope>NUCLEOTIDE SEQUENCE [LARGE SCALE GENOMIC DNA]</scope>
    <source>
        <strain evidence="6 7">CBS 102.13</strain>
    </source>
</reference>
<dbReference type="AlphaFoldDB" id="A0A2I2FCG2"/>
<gene>
    <name evidence="6" type="ORF">BDW47DRAFT_105193</name>
</gene>
<dbReference type="Gene3D" id="3.20.20.70">
    <property type="entry name" value="Aldolase class I"/>
    <property type="match status" value="1"/>
</dbReference>
<dbReference type="STRING" id="41067.A0A2I2FCG2"/>
<accession>A0A2I2FCG2</accession>
<dbReference type="GeneID" id="36519660"/>
<evidence type="ECO:0000313" key="6">
    <source>
        <dbReference type="EMBL" id="PLB38318.1"/>
    </source>
</evidence>
<evidence type="ECO:0000256" key="4">
    <source>
        <dbReference type="SAM" id="Phobius"/>
    </source>
</evidence>
<keyword evidence="7" id="KW-1185">Reference proteome</keyword>
<dbReference type="InterPro" id="IPR013785">
    <property type="entry name" value="Aldolase_TIM"/>
</dbReference>
<evidence type="ECO:0000256" key="1">
    <source>
        <dbReference type="ARBA" id="ARBA00001255"/>
    </source>
</evidence>
<organism evidence="6 7">
    <name type="scientific">Aspergillus candidus</name>
    <dbReference type="NCBI Taxonomy" id="41067"/>
    <lineage>
        <taxon>Eukaryota</taxon>
        <taxon>Fungi</taxon>
        <taxon>Dikarya</taxon>
        <taxon>Ascomycota</taxon>
        <taxon>Pezizomycotina</taxon>
        <taxon>Eurotiomycetes</taxon>
        <taxon>Eurotiomycetidae</taxon>
        <taxon>Eurotiales</taxon>
        <taxon>Aspergillaceae</taxon>
        <taxon>Aspergillus</taxon>
        <taxon>Aspergillus subgen. Circumdati</taxon>
    </lineage>
</organism>
<dbReference type="EMBL" id="KZ559136">
    <property type="protein sequence ID" value="PLB38318.1"/>
    <property type="molecule type" value="Genomic_DNA"/>
</dbReference>
<dbReference type="PANTHER" id="PTHR35273">
    <property type="entry name" value="ALPHA-1,4 POLYGALACTOSAMINIDASE, PUTATIVE (AFU_ORTHOLOGUE AFUA_3G07890)-RELATED"/>
    <property type="match status" value="1"/>
</dbReference>